<keyword evidence="1" id="KW-0238">DNA-binding</keyword>
<dbReference type="CDD" id="cd00592">
    <property type="entry name" value="HTH_MerR-like"/>
    <property type="match status" value="1"/>
</dbReference>
<dbReference type="GO" id="GO:0003700">
    <property type="term" value="F:DNA-binding transcription factor activity"/>
    <property type="evidence" value="ECO:0007669"/>
    <property type="project" value="InterPro"/>
</dbReference>
<protein>
    <submittedName>
        <fullName evidence="3">MerR family transcriptional regulator</fullName>
    </submittedName>
</protein>
<dbReference type="EMBL" id="VIRS01000010">
    <property type="protein sequence ID" value="TQS44119.1"/>
    <property type="molecule type" value="Genomic_DNA"/>
</dbReference>
<evidence type="ECO:0000313" key="3">
    <source>
        <dbReference type="EMBL" id="TQS44119.1"/>
    </source>
</evidence>
<dbReference type="InterPro" id="IPR047057">
    <property type="entry name" value="MerR_fam"/>
</dbReference>
<dbReference type="Pfam" id="PF13411">
    <property type="entry name" value="MerR_1"/>
    <property type="match status" value="1"/>
</dbReference>
<dbReference type="OrthoDB" id="4569196at2"/>
<dbReference type="GO" id="GO:0003677">
    <property type="term" value="F:DNA binding"/>
    <property type="evidence" value="ECO:0007669"/>
    <property type="project" value="UniProtKB-KW"/>
</dbReference>
<keyword evidence="4" id="KW-1185">Reference proteome</keyword>
<feature type="domain" description="HTH merR-type" evidence="2">
    <location>
        <begin position="1"/>
        <end position="70"/>
    </location>
</feature>
<evidence type="ECO:0000256" key="1">
    <source>
        <dbReference type="ARBA" id="ARBA00023125"/>
    </source>
</evidence>
<dbReference type="InterPro" id="IPR009061">
    <property type="entry name" value="DNA-bd_dom_put_sf"/>
</dbReference>
<dbReference type="Proteomes" id="UP000317982">
    <property type="component" value="Unassembled WGS sequence"/>
</dbReference>
<dbReference type="InParanoid" id="A0A545AS27"/>
<sequence length="251" mass="27670">MLTIGRLAEYAGVTIKAVRHYHERGLLPEPDRDSSGYRRYTARHAITLVKIKTLADAGVPLARVGELLAAGEDEFRAAIAEIDADLRDRAARIERSRQRVAALRAGDRMFVSSAVAGYLDRLRELGVSDRGVDLERDVWILMHAVSPREADGWAADKRAALEDPEFRAIYVAYDEAYDWFPDDPRLPALATRTGHWLAAHPPDPPLGAAARGAGERPDPVVARLAAVSSGAESPAWLRLAELLRQAEPRRV</sequence>
<dbReference type="SUPFAM" id="SSF46955">
    <property type="entry name" value="Putative DNA-binding domain"/>
    <property type="match status" value="1"/>
</dbReference>
<dbReference type="PANTHER" id="PTHR30204:SF93">
    <property type="entry name" value="HTH MERR-TYPE DOMAIN-CONTAINING PROTEIN"/>
    <property type="match status" value="1"/>
</dbReference>
<evidence type="ECO:0000259" key="2">
    <source>
        <dbReference type="PROSITE" id="PS50937"/>
    </source>
</evidence>
<dbReference type="SMART" id="SM00422">
    <property type="entry name" value="HTH_MERR"/>
    <property type="match status" value="1"/>
</dbReference>
<dbReference type="InterPro" id="IPR000551">
    <property type="entry name" value="MerR-type_HTH_dom"/>
</dbReference>
<name>A0A545AS27_9ACTN</name>
<dbReference type="AlphaFoldDB" id="A0A545AS27"/>
<dbReference type="Gene3D" id="1.10.1660.10">
    <property type="match status" value="1"/>
</dbReference>
<gene>
    <name evidence="3" type="ORF">FL583_16195</name>
</gene>
<proteinExistence type="predicted"/>
<accession>A0A545AS27</accession>
<evidence type="ECO:0000313" key="4">
    <source>
        <dbReference type="Proteomes" id="UP000317982"/>
    </source>
</evidence>
<dbReference type="PRINTS" id="PR00040">
    <property type="entry name" value="HTHMERR"/>
</dbReference>
<comment type="caution">
    <text evidence="3">The sequence shown here is derived from an EMBL/GenBank/DDBJ whole genome shotgun (WGS) entry which is preliminary data.</text>
</comment>
<dbReference type="PANTHER" id="PTHR30204">
    <property type="entry name" value="REDOX-CYCLING DRUG-SENSING TRANSCRIPTIONAL ACTIVATOR SOXR"/>
    <property type="match status" value="1"/>
</dbReference>
<organism evidence="3 4">
    <name type="scientific">Cryptosporangium phraense</name>
    <dbReference type="NCBI Taxonomy" id="2593070"/>
    <lineage>
        <taxon>Bacteria</taxon>
        <taxon>Bacillati</taxon>
        <taxon>Actinomycetota</taxon>
        <taxon>Actinomycetes</taxon>
        <taxon>Cryptosporangiales</taxon>
        <taxon>Cryptosporangiaceae</taxon>
        <taxon>Cryptosporangium</taxon>
    </lineage>
</organism>
<dbReference type="PROSITE" id="PS50937">
    <property type="entry name" value="HTH_MERR_2"/>
    <property type="match status" value="1"/>
</dbReference>
<reference evidence="3 4" key="1">
    <citation type="submission" date="2019-07" db="EMBL/GenBank/DDBJ databases">
        <title>Cryptosporangium phraense sp. nov., isolated from plant litter.</title>
        <authorList>
            <person name="Suriyachadkun C."/>
        </authorList>
    </citation>
    <scope>NUCLEOTIDE SEQUENCE [LARGE SCALE GENOMIC DNA]</scope>
    <source>
        <strain evidence="3 4">A-T 5661</strain>
    </source>
</reference>